<gene>
    <name evidence="1" type="ORF">EC9_27980</name>
</gene>
<dbReference type="AlphaFoldDB" id="A0A517M159"/>
<organism evidence="1 2">
    <name type="scientific">Rosistilla ulvae</name>
    <dbReference type="NCBI Taxonomy" id="1930277"/>
    <lineage>
        <taxon>Bacteria</taxon>
        <taxon>Pseudomonadati</taxon>
        <taxon>Planctomycetota</taxon>
        <taxon>Planctomycetia</taxon>
        <taxon>Pirellulales</taxon>
        <taxon>Pirellulaceae</taxon>
        <taxon>Rosistilla</taxon>
    </lineage>
</organism>
<proteinExistence type="predicted"/>
<keyword evidence="2" id="KW-1185">Reference proteome</keyword>
<dbReference type="KEGG" id="ruv:EC9_27980"/>
<dbReference type="Proteomes" id="UP000319557">
    <property type="component" value="Chromosome"/>
</dbReference>
<protein>
    <submittedName>
        <fullName evidence="1">Uncharacterized protein</fullName>
    </submittedName>
</protein>
<reference evidence="1 2" key="1">
    <citation type="submission" date="2019-02" db="EMBL/GenBank/DDBJ databases">
        <title>Deep-cultivation of Planctomycetes and their phenomic and genomic characterization uncovers novel biology.</title>
        <authorList>
            <person name="Wiegand S."/>
            <person name="Jogler M."/>
            <person name="Boedeker C."/>
            <person name="Pinto D."/>
            <person name="Vollmers J."/>
            <person name="Rivas-Marin E."/>
            <person name="Kohn T."/>
            <person name="Peeters S.H."/>
            <person name="Heuer A."/>
            <person name="Rast P."/>
            <person name="Oberbeckmann S."/>
            <person name="Bunk B."/>
            <person name="Jeske O."/>
            <person name="Meyerdierks A."/>
            <person name="Storesund J.E."/>
            <person name="Kallscheuer N."/>
            <person name="Luecker S."/>
            <person name="Lage O.M."/>
            <person name="Pohl T."/>
            <person name="Merkel B.J."/>
            <person name="Hornburger P."/>
            <person name="Mueller R.-W."/>
            <person name="Bruemmer F."/>
            <person name="Labrenz M."/>
            <person name="Spormann A.M."/>
            <person name="Op den Camp H."/>
            <person name="Overmann J."/>
            <person name="Amann R."/>
            <person name="Jetten M.S.M."/>
            <person name="Mascher T."/>
            <person name="Medema M.H."/>
            <person name="Devos D.P."/>
            <person name="Kaster A.-K."/>
            <person name="Ovreas L."/>
            <person name="Rohde M."/>
            <person name="Galperin M.Y."/>
            <person name="Jogler C."/>
        </authorList>
    </citation>
    <scope>NUCLEOTIDE SEQUENCE [LARGE SCALE GENOMIC DNA]</scope>
    <source>
        <strain evidence="1 2">EC9</strain>
    </source>
</reference>
<evidence type="ECO:0000313" key="1">
    <source>
        <dbReference type="EMBL" id="QDS88607.1"/>
    </source>
</evidence>
<accession>A0A517M159</accession>
<evidence type="ECO:0000313" key="2">
    <source>
        <dbReference type="Proteomes" id="UP000319557"/>
    </source>
</evidence>
<sequence length="382" mass="40986">MGPSPTRTSDLLVNLRSVARWSVCWVAAAVQMSVLPNVLVADDFGDQLKSVCRVVGTQLPLRVVAQRVRETHGVNIWLDRRVDPTTIVSLSAAAGSLEATLQAIGTKSDLEIGFCDPIVIVAPRGKAIDAATRILALRARLRSASGAASTRLLEDHDLAWDRLTTPAEIAQQIGQLWQTSVAAESLPHDLWDRKHLNSIDVVDALVLLAAGFDLSPSYDPQQSLFRFHPIEESVAAALDYPAAKVSATMVRELRKIDPNVKLARKGGLVRVTGNAAVHHRIRHRDGAGAAKPNGGLAGIDPRMRRFTLRIPGMKPAASILQAVCNASGLALETSDASPDALQTPVGLEVEDQLVTEIIESICVQAGLAVRFDSTTAVVSDRQ</sequence>
<dbReference type="EMBL" id="CP036261">
    <property type="protein sequence ID" value="QDS88607.1"/>
    <property type="molecule type" value="Genomic_DNA"/>
</dbReference>
<name>A0A517M159_9BACT</name>